<dbReference type="Proteomes" id="UP000321412">
    <property type="component" value="Unassembled WGS sequence"/>
</dbReference>
<name>A0A5C6XEH9_9DELT</name>
<feature type="signal peptide" evidence="2">
    <location>
        <begin position="1"/>
        <end position="30"/>
    </location>
</feature>
<dbReference type="AlphaFoldDB" id="A0A5C6XEH9"/>
<protein>
    <recommendedName>
        <fullName evidence="5">FHA domain-containing protein</fullName>
    </recommendedName>
</protein>
<evidence type="ECO:0000313" key="4">
    <source>
        <dbReference type="Proteomes" id="UP000321412"/>
    </source>
</evidence>
<keyword evidence="4" id="KW-1185">Reference proteome</keyword>
<evidence type="ECO:0000256" key="1">
    <source>
        <dbReference type="SAM" id="MobiDB-lite"/>
    </source>
</evidence>
<keyword evidence="2" id="KW-0732">Signal</keyword>
<reference evidence="3 4" key="1">
    <citation type="submission" date="2019-08" db="EMBL/GenBank/DDBJ databases">
        <title>Bradymonadales sp. TMQ4.</title>
        <authorList>
            <person name="Liang Q."/>
        </authorList>
    </citation>
    <scope>NUCLEOTIDE SEQUENCE [LARGE SCALE GENOMIC DNA]</scope>
    <source>
        <strain evidence="3 4">TMQ4</strain>
    </source>
</reference>
<evidence type="ECO:0008006" key="5">
    <source>
        <dbReference type="Google" id="ProtNLM"/>
    </source>
</evidence>
<evidence type="ECO:0000256" key="2">
    <source>
        <dbReference type="SAM" id="SignalP"/>
    </source>
</evidence>
<sequence length="216" mass="22731">MDVATPTRRFCLRCASLGVLSALAMSVACAEPEPPADAQRSASQPLVTLERSAPSGDDAAAASVKIIEPDWEAADQAERLSPNRVSDDALKLAEASPVPVLLPDDDALLGTLQLTTGPTWYGASMRGEDFGVVIHGTNAQHSLPGSGAKEKPDAQAGRPVLSRTHAIVTVSFQSFGVAYALDIDCQNPHTNPRCAEDAFAWELVEGLKVLSAEATR</sequence>
<dbReference type="EMBL" id="VOSM01000005">
    <property type="protein sequence ID" value="TXD36524.1"/>
    <property type="molecule type" value="Genomic_DNA"/>
</dbReference>
<feature type="chain" id="PRO_5023064894" description="FHA domain-containing protein" evidence="2">
    <location>
        <begin position="31"/>
        <end position="216"/>
    </location>
</feature>
<feature type="compositionally biased region" description="Low complexity" evidence="1">
    <location>
        <begin position="52"/>
        <end position="61"/>
    </location>
</feature>
<proteinExistence type="predicted"/>
<evidence type="ECO:0000313" key="3">
    <source>
        <dbReference type="EMBL" id="TXD36524.1"/>
    </source>
</evidence>
<dbReference type="RefSeq" id="WP_146981652.1">
    <property type="nucleotide sequence ID" value="NZ_VOSM01000005.1"/>
</dbReference>
<gene>
    <name evidence="3" type="ORF">FRC98_11845</name>
</gene>
<organism evidence="3 4">
    <name type="scientific">Lujinxingia vulgaris</name>
    <dbReference type="NCBI Taxonomy" id="2600176"/>
    <lineage>
        <taxon>Bacteria</taxon>
        <taxon>Deltaproteobacteria</taxon>
        <taxon>Bradymonadales</taxon>
        <taxon>Lujinxingiaceae</taxon>
        <taxon>Lujinxingia</taxon>
    </lineage>
</organism>
<accession>A0A5C6XEH9</accession>
<dbReference type="OrthoDB" id="5507091at2"/>
<comment type="caution">
    <text evidence="3">The sequence shown here is derived from an EMBL/GenBank/DDBJ whole genome shotgun (WGS) entry which is preliminary data.</text>
</comment>
<feature type="region of interest" description="Disordered" evidence="1">
    <location>
        <begin position="32"/>
        <end position="61"/>
    </location>
</feature>